<protein>
    <submittedName>
        <fullName evidence="2">SH3 domain-containing protein</fullName>
    </submittedName>
</protein>
<gene>
    <name evidence="2" type="ORF">GQE98_03060</name>
</gene>
<evidence type="ECO:0000313" key="2">
    <source>
        <dbReference type="EMBL" id="MZR29607.1"/>
    </source>
</evidence>
<feature type="domain" description="SH3b" evidence="1">
    <location>
        <begin position="21"/>
        <end position="84"/>
    </location>
</feature>
<dbReference type="Pfam" id="PF06347">
    <property type="entry name" value="SH3_4"/>
    <property type="match status" value="2"/>
</dbReference>
<dbReference type="InterPro" id="IPR010466">
    <property type="entry name" value="DUF1058"/>
</dbReference>
<dbReference type="InterPro" id="IPR003646">
    <property type="entry name" value="SH3-like_bac-type"/>
</dbReference>
<dbReference type="Proteomes" id="UP000476030">
    <property type="component" value="Unassembled WGS sequence"/>
</dbReference>
<reference evidence="2 3" key="1">
    <citation type="submission" date="2019-12" db="EMBL/GenBank/DDBJ databases">
        <title>Snethiella sp. nov. sp. isolated from sea sand.</title>
        <authorList>
            <person name="Kim J."/>
            <person name="Jeong S.E."/>
            <person name="Jung H.S."/>
            <person name="Jeon C.O."/>
        </authorList>
    </citation>
    <scope>NUCLEOTIDE SEQUENCE [LARGE SCALE GENOMIC DNA]</scope>
    <source>
        <strain evidence="2 3">DP05</strain>
    </source>
</reference>
<accession>A0A6L8W5T2</accession>
<dbReference type="SMART" id="SM00287">
    <property type="entry name" value="SH3b"/>
    <property type="match status" value="1"/>
</dbReference>
<organism evidence="2 3">
    <name type="scientific">Sneathiella litorea</name>
    <dbReference type="NCBI Taxonomy" id="2606216"/>
    <lineage>
        <taxon>Bacteria</taxon>
        <taxon>Pseudomonadati</taxon>
        <taxon>Pseudomonadota</taxon>
        <taxon>Alphaproteobacteria</taxon>
        <taxon>Sneathiellales</taxon>
        <taxon>Sneathiellaceae</taxon>
        <taxon>Sneathiella</taxon>
    </lineage>
</organism>
<evidence type="ECO:0000259" key="1">
    <source>
        <dbReference type="SMART" id="SM00287"/>
    </source>
</evidence>
<evidence type="ECO:0000313" key="3">
    <source>
        <dbReference type="Proteomes" id="UP000476030"/>
    </source>
</evidence>
<name>A0A6L8W5T2_9PROT</name>
<dbReference type="EMBL" id="WTUW01000001">
    <property type="protein sequence ID" value="MZR29607.1"/>
    <property type="molecule type" value="Genomic_DNA"/>
</dbReference>
<dbReference type="Gene3D" id="2.30.30.40">
    <property type="entry name" value="SH3 Domains"/>
    <property type="match status" value="2"/>
</dbReference>
<dbReference type="AlphaFoldDB" id="A0A6L8W5T2"/>
<sequence>MFLAPQANAGSTGSETGLPIPRFVSLSSDKVNVRAGPGTRYPIKWVYVREGWPVEIIEEYELWRQIRDIDGSVGWVHRNLISSRRTLIITSEVRAVYEAPDEGSPVVLLAEPGVVGKLEECDGRWCEIEIAGLTGWLLASQFYGVYESEKIR</sequence>
<keyword evidence="3" id="KW-1185">Reference proteome</keyword>
<proteinExistence type="predicted"/>
<comment type="caution">
    <text evidence="2">The sequence shown here is derived from an EMBL/GenBank/DDBJ whole genome shotgun (WGS) entry which is preliminary data.</text>
</comment>